<evidence type="ECO:0008006" key="4">
    <source>
        <dbReference type="Google" id="ProtNLM"/>
    </source>
</evidence>
<reference evidence="3" key="1">
    <citation type="submission" date="2016-10" db="EMBL/GenBank/DDBJ databases">
        <authorList>
            <person name="Varghese N."/>
            <person name="Submissions S."/>
        </authorList>
    </citation>
    <scope>NUCLEOTIDE SEQUENCE [LARGE SCALE GENOMIC DNA]</scope>
    <source>
        <strain evidence="3">DSM 21580</strain>
    </source>
</reference>
<accession>A0A1H5Z8V0</accession>
<dbReference type="OrthoDB" id="1121797at2"/>
<proteinExistence type="predicted"/>
<dbReference type="AlphaFoldDB" id="A0A1H5Z8V0"/>
<keyword evidence="3" id="KW-1185">Reference proteome</keyword>
<feature type="transmembrane region" description="Helical" evidence="1">
    <location>
        <begin position="29"/>
        <end position="56"/>
    </location>
</feature>
<feature type="transmembrane region" description="Helical" evidence="1">
    <location>
        <begin position="124"/>
        <end position="152"/>
    </location>
</feature>
<protein>
    <recommendedName>
        <fullName evidence="4">DUF5362 domain-containing protein</fullName>
    </recommendedName>
</protein>
<evidence type="ECO:0000313" key="3">
    <source>
        <dbReference type="Proteomes" id="UP000236738"/>
    </source>
</evidence>
<dbReference type="EMBL" id="FNUS01000004">
    <property type="protein sequence ID" value="SEG32788.1"/>
    <property type="molecule type" value="Genomic_DNA"/>
</dbReference>
<gene>
    <name evidence="2" type="ORF">SAMN05421847_2047</name>
</gene>
<dbReference type="RefSeq" id="WP_103913927.1">
    <property type="nucleotide sequence ID" value="NZ_FNUS01000004.1"/>
</dbReference>
<keyword evidence="1" id="KW-1133">Transmembrane helix</keyword>
<evidence type="ECO:0000313" key="2">
    <source>
        <dbReference type="EMBL" id="SEG32788.1"/>
    </source>
</evidence>
<organism evidence="2 3">
    <name type="scientific">Halpernia humi</name>
    <dbReference type="NCBI Taxonomy" id="493375"/>
    <lineage>
        <taxon>Bacteria</taxon>
        <taxon>Pseudomonadati</taxon>
        <taxon>Bacteroidota</taxon>
        <taxon>Flavobacteriia</taxon>
        <taxon>Flavobacteriales</taxon>
        <taxon>Weeksellaceae</taxon>
        <taxon>Chryseobacterium group</taxon>
        <taxon>Halpernia</taxon>
    </lineage>
</organism>
<feature type="transmembrane region" description="Helical" evidence="1">
    <location>
        <begin position="68"/>
        <end position="92"/>
    </location>
</feature>
<keyword evidence="1" id="KW-0812">Transmembrane</keyword>
<keyword evidence="1" id="KW-0472">Membrane</keyword>
<sequence length="153" mass="17377">MEEKSHFEKFDDLSLNTSIKSFLKEIAKWANFLSIIGFIGIAFIVVFAVFFMMFGFGSSVMSSRFGGGFMGVGIAVFYLLIGLLYFMPVYYLNRFASNMKTALNTNDDRTLTDAFRYLKSHYKFIGIFTLVILGFYVLIFLFGILGAGMSLFH</sequence>
<dbReference type="Proteomes" id="UP000236738">
    <property type="component" value="Unassembled WGS sequence"/>
</dbReference>
<evidence type="ECO:0000256" key="1">
    <source>
        <dbReference type="SAM" id="Phobius"/>
    </source>
</evidence>
<name>A0A1H5Z8V0_9FLAO</name>